<feature type="region of interest" description="Disordered" evidence="1">
    <location>
        <begin position="99"/>
        <end position="133"/>
    </location>
</feature>
<keyword evidence="3" id="KW-1185">Reference proteome</keyword>
<evidence type="ECO:0000313" key="3">
    <source>
        <dbReference type="Proteomes" id="UP000887116"/>
    </source>
</evidence>
<protein>
    <submittedName>
        <fullName evidence="2">Uncharacterized protein</fullName>
    </submittedName>
</protein>
<accession>A0A8X6GGP9</accession>
<name>A0A8X6GGP9_TRICU</name>
<dbReference type="OrthoDB" id="6453481at2759"/>
<evidence type="ECO:0000313" key="2">
    <source>
        <dbReference type="EMBL" id="GFR04426.1"/>
    </source>
</evidence>
<feature type="compositionally biased region" description="Low complexity" evidence="1">
    <location>
        <begin position="122"/>
        <end position="133"/>
    </location>
</feature>
<reference evidence="2" key="1">
    <citation type="submission" date="2020-07" db="EMBL/GenBank/DDBJ databases">
        <title>Multicomponent nature underlies the extraordinary mechanical properties of spider dragline silk.</title>
        <authorList>
            <person name="Kono N."/>
            <person name="Nakamura H."/>
            <person name="Mori M."/>
            <person name="Yoshida Y."/>
            <person name="Ohtoshi R."/>
            <person name="Malay A.D."/>
            <person name="Moran D.A.P."/>
            <person name="Tomita M."/>
            <person name="Numata K."/>
            <person name="Arakawa K."/>
        </authorList>
    </citation>
    <scope>NUCLEOTIDE SEQUENCE</scope>
</reference>
<dbReference type="Proteomes" id="UP000887116">
    <property type="component" value="Unassembled WGS sequence"/>
</dbReference>
<organism evidence="2 3">
    <name type="scientific">Trichonephila clavata</name>
    <name type="common">Joro spider</name>
    <name type="synonym">Nephila clavata</name>
    <dbReference type="NCBI Taxonomy" id="2740835"/>
    <lineage>
        <taxon>Eukaryota</taxon>
        <taxon>Metazoa</taxon>
        <taxon>Ecdysozoa</taxon>
        <taxon>Arthropoda</taxon>
        <taxon>Chelicerata</taxon>
        <taxon>Arachnida</taxon>
        <taxon>Araneae</taxon>
        <taxon>Araneomorphae</taxon>
        <taxon>Entelegynae</taxon>
        <taxon>Araneoidea</taxon>
        <taxon>Nephilidae</taxon>
        <taxon>Trichonephila</taxon>
    </lineage>
</organism>
<evidence type="ECO:0000256" key="1">
    <source>
        <dbReference type="SAM" id="MobiDB-lite"/>
    </source>
</evidence>
<dbReference type="EMBL" id="BMAO01025710">
    <property type="protein sequence ID" value="GFR04426.1"/>
    <property type="molecule type" value="Genomic_DNA"/>
</dbReference>
<sequence>MVKNSTTLLMRLGMAPFMWFLQLMIMMTGKYLAYLIKLFFYLEPVSDNLNKTKIPPKNKENTNKSRINALKYLKRIVDHHRKKHLKIRNKIKFHPTLPTIDEEDETDPTPCNSPYLPPPTQPLTETTSNNSTLSTPKAIQPLNLTQNFSNYSFLIPDFIVPSNSAPSNFDSNFSAQFNSYIQQKNNRKPFRYIKRKFKSIKQKLFKKNNP</sequence>
<proteinExistence type="predicted"/>
<gene>
    <name evidence="2" type="ORF">TNCT_139051</name>
</gene>
<comment type="caution">
    <text evidence="2">The sequence shown here is derived from an EMBL/GenBank/DDBJ whole genome shotgun (WGS) entry which is preliminary data.</text>
</comment>
<dbReference type="AlphaFoldDB" id="A0A8X6GGP9"/>